<accession>A0A4R1QG60</accession>
<protein>
    <submittedName>
        <fullName evidence="1">YlzJ-like protein</fullName>
    </submittedName>
</protein>
<evidence type="ECO:0000313" key="2">
    <source>
        <dbReference type="Proteomes" id="UP000295658"/>
    </source>
</evidence>
<reference evidence="1 2" key="1">
    <citation type="submission" date="2019-03" db="EMBL/GenBank/DDBJ databases">
        <title>Genomic Encyclopedia of Type Strains, Phase IV (KMG-IV): sequencing the most valuable type-strain genomes for metagenomic binning, comparative biology and taxonomic classification.</title>
        <authorList>
            <person name="Goeker M."/>
        </authorList>
    </citation>
    <scope>NUCLEOTIDE SEQUENCE [LARGE SCALE GENOMIC DNA]</scope>
    <source>
        <strain evidence="1 2">DSM 24979</strain>
    </source>
</reference>
<keyword evidence="2" id="KW-1185">Reference proteome</keyword>
<name>A0A4R1QG60_9BACL</name>
<sequence length="75" mass="8600">MILHTIVPESLIFQSSDEEYKKQHVVQCNGVSLLVQKTETNEYEIVRLLSSDPQHFLQAQYAPGKKLHSTVLTFL</sequence>
<organism evidence="1 2">
    <name type="scientific">Thermolongibacillus altinsuensis</name>
    <dbReference type="NCBI Taxonomy" id="575256"/>
    <lineage>
        <taxon>Bacteria</taxon>
        <taxon>Bacillati</taxon>
        <taxon>Bacillota</taxon>
        <taxon>Bacilli</taxon>
        <taxon>Bacillales</taxon>
        <taxon>Anoxybacillaceae</taxon>
        <taxon>Thermolongibacillus</taxon>
    </lineage>
</organism>
<dbReference type="Proteomes" id="UP000295658">
    <property type="component" value="Unassembled WGS sequence"/>
</dbReference>
<comment type="caution">
    <text evidence="1">The sequence shown here is derived from an EMBL/GenBank/DDBJ whole genome shotgun (WGS) entry which is preliminary data.</text>
</comment>
<proteinExistence type="predicted"/>
<dbReference type="Pfam" id="PF14035">
    <property type="entry name" value="YlzJ"/>
    <property type="match status" value="1"/>
</dbReference>
<dbReference type="RefSeq" id="WP_132948198.1">
    <property type="nucleotide sequence ID" value="NZ_BSVG01000003.1"/>
</dbReference>
<dbReference type="OrthoDB" id="1683573at2"/>
<dbReference type="InterPro" id="IPR025619">
    <property type="entry name" value="YlzJ"/>
</dbReference>
<dbReference type="EMBL" id="SLUL01000005">
    <property type="protein sequence ID" value="TCL50432.1"/>
    <property type="molecule type" value="Genomic_DNA"/>
</dbReference>
<dbReference type="AlphaFoldDB" id="A0A4R1QG60"/>
<evidence type="ECO:0000313" key="1">
    <source>
        <dbReference type="EMBL" id="TCL50432.1"/>
    </source>
</evidence>
<gene>
    <name evidence="1" type="ORF">EDD69_105233</name>
</gene>